<comment type="caution">
    <text evidence="1">The sequence shown here is derived from an EMBL/GenBank/DDBJ whole genome shotgun (WGS) entry which is preliminary data.</text>
</comment>
<sequence>MTTEHDRSPAYGAWPTAVAIEVLLLWPRGVAGHPPTVEEAGLWPVFAMVVTEPADQEVGSARPLFGLLDRPRGDDEMTVVAADAAWSILDEGNALLGLTVRGTAPVRFGMRVLLPSARVLGVLDVVARGATIGITTRDRAARLRDRVDIRTALRDLVLLSCPPSVELAALAHTLLAARDGEHSA</sequence>
<evidence type="ECO:0000313" key="2">
    <source>
        <dbReference type="Proteomes" id="UP001595859"/>
    </source>
</evidence>
<accession>A0ABV9SBK4</accession>
<organism evidence="1 2">
    <name type="scientific">Actinophytocola glycyrrhizae</name>
    <dbReference type="NCBI Taxonomy" id="2044873"/>
    <lineage>
        <taxon>Bacteria</taxon>
        <taxon>Bacillati</taxon>
        <taxon>Actinomycetota</taxon>
        <taxon>Actinomycetes</taxon>
        <taxon>Pseudonocardiales</taxon>
        <taxon>Pseudonocardiaceae</taxon>
    </lineage>
</organism>
<keyword evidence="2" id="KW-1185">Reference proteome</keyword>
<name>A0ABV9SBK4_9PSEU</name>
<evidence type="ECO:0000313" key="1">
    <source>
        <dbReference type="EMBL" id="MFC4857740.1"/>
    </source>
</evidence>
<gene>
    <name evidence="1" type="ORF">ACFPCV_29935</name>
</gene>
<dbReference type="EMBL" id="JBHSIS010000020">
    <property type="protein sequence ID" value="MFC4857740.1"/>
    <property type="molecule type" value="Genomic_DNA"/>
</dbReference>
<reference evidence="2" key="1">
    <citation type="journal article" date="2019" name="Int. J. Syst. Evol. Microbiol.">
        <title>The Global Catalogue of Microorganisms (GCM) 10K type strain sequencing project: providing services to taxonomists for standard genome sequencing and annotation.</title>
        <authorList>
            <consortium name="The Broad Institute Genomics Platform"/>
            <consortium name="The Broad Institute Genome Sequencing Center for Infectious Disease"/>
            <person name="Wu L."/>
            <person name="Ma J."/>
        </authorList>
    </citation>
    <scope>NUCLEOTIDE SEQUENCE [LARGE SCALE GENOMIC DNA]</scope>
    <source>
        <strain evidence="2">ZS-22-S1</strain>
    </source>
</reference>
<dbReference type="Proteomes" id="UP001595859">
    <property type="component" value="Unassembled WGS sequence"/>
</dbReference>
<protein>
    <submittedName>
        <fullName evidence="1">Uncharacterized protein</fullName>
    </submittedName>
</protein>
<proteinExistence type="predicted"/>
<dbReference type="RefSeq" id="WP_378059730.1">
    <property type="nucleotide sequence ID" value="NZ_JBHSIS010000020.1"/>
</dbReference>